<dbReference type="EMBL" id="UINC01061522">
    <property type="protein sequence ID" value="SVB87181.1"/>
    <property type="molecule type" value="Genomic_DNA"/>
</dbReference>
<name>A0A382HKZ7_9ZZZZ</name>
<protein>
    <submittedName>
        <fullName evidence="1">Uncharacterized protein</fullName>
    </submittedName>
</protein>
<accession>A0A382HKZ7</accession>
<gene>
    <name evidence="1" type="ORF">METZ01_LOCUS240035</name>
</gene>
<proteinExistence type="predicted"/>
<feature type="non-terminal residue" evidence="1">
    <location>
        <position position="58"/>
    </location>
</feature>
<reference evidence="1" key="1">
    <citation type="submission" date="2018-05" db="EMBL/GenBank/DDBJ databases">
        <authorList>
            <person name="Lanie J.A."/>
            <person name="Ng W.-L."/>
            <person name="Kazmierczak K.M."/>
            <person name="Andrzejewski T.M."/>
            <person name="Davidsen T.M."/>
            <person name="Wayne K.J."/>
            <person name="Tettelin H."/>
            <person name="Glass J.I."/>
            <person name="Rusch D."/>
            <person name="Podicherti R."/>
            <person name="Tsui H.-C.T."/>
            <person name="Winkler M.E."/>
        </authorList>
    </citation>
    <scope>NUCLEOTIDE SEQUENCE</scope>
</reference>
<organism evidence="1">
    <name type="scientific">marine metagenome</name>
    <dbReference type="NCBI Taxonomy" id="408172"/>
    <lineage>
        <taxon>unclassified sequences</taxon>
        <taxon>metagenomes</taxon>
        <taxon>ecological metagenomes</taxon>
    </lineage>
</organism>
<sequence>MSDEFDKKIEAKADTIADAGSVTSGSTAGIDYVPAHERPDQELYHSHSWWTTYVFSQD</sequence>
<evidence type="ECO:0000313" key="1">
    <source>
        <dbReference type="EMBL" id="SVB87181.1"/>
    </source>
</evidence>
<dbReference type="AlphaFoldDB" id="A0A382HKZ7"/>